<gene>
    <name evidence="1" type="ORF">TICRE_13470</name>
</gene>
<comment type="caution">
    <text evidence="1">The sequence shown here is derived from an EMBL/GenBank/DDBJ whole genome shotgun (WGS) entry which is preliminary data.</text>
</comment>
<dbReference type="OrthoDB" id="1937933at2"/>
<evidence type="ECO:0000313" key="2">
    <source>
        <dbReference type="Proteomes" id="UP000186112"/>
    </source>
</evidence>
<dbReference type="AlphaFoldDB" id="A0A1U7M5I6"/>
<keyword evidence="2" id="KW-1185">Reference proteome</keyword>
<reference evidence="1 2" key="1">
    <citation type="submission" date="2016-02" db="EMBL/GenBank/DDBJ databases">
        <title>Genome sequence of Tissierella creatinophila DSM 6911.</title>
        <authorList>
            <person name="Poehlein A."/>
            <person name="Daniel R."/>
        </authorList>
    </citation>
    <scope>NUCLEOTIDE SEQUENCE [LARGE SCALE GENOMIC DNA]</scope>
    <source>
        <strain evidence="1 2">DSM 6911</strain>
    </source>
</reference>
<name>A0A1U7M5I6_TISCR</name>
<sequence length="263" mass="30389">MGSAIRLSKGQLTTEFTPLYQVPNDRIAILKSIILTNLSDSSQTVSLKMAGAYIMKEKTLLAGESYQASVFDQVIVSGETIEGKASQGLDYYISGKLLLPQDIASETQWMQEQWDSWWATHPEAFEALWNSWLQSKTSEPDGIFYQEWKEWFDRIQEITHETADLVPWTIFRKHEESLLAHGELINTHRTEKDNKGIFTKIQWYRRDKTLAKESKLNGGNSPRYANRTVTYFEADGETIQSTILYKQIYNEEGDWIEEVIIDE</sequence>
<dbReference type="Proteomes" id="UP000186112">
    <property type="component" value="Unassembled WGS sequence"/>
</dbReference>
<dbReference type="RefSeq" id="WP_075726399.1">
    <property type="nucleotide sequence ID" value="NZ_LTDM01000022.1"/>
</dbReference>
<evidence type="ECO:0000313" key="1">
    <source>
        <dbReference type="EMBL" id="OLS02546.1"/>
    </source>
</evidence>
<accession>A0A1U7M5I6</accession>
<proteinExistence type="predicted"/>
<protein>
    <submittedName>
        <fullName evidence="1">Uncharacterized protein</fullName>
    </submittedName>
</protein>
<dbReference type="EMBL" id="LTDM01000022">
    <property type="protein sequence ID" value="OLS02546.1"/>
    <property type="molecule type" value="Genomic_DNA"/>
</dbReference>
<organism evidence="1 2">
    <name type="scientific">Tissierella creatinophila DSM 6911</name>
    <dbReference type="NCBI Taxonomy" id="1123403"/>
    <lineage>
        <taxon>Bacteria</taxon>
        <taxon>Bacillati</taxon>
        <taxon>Bacillota</taxon>
        <taxon>Tissierellia</taxon>
        <taxon>Tissierellales</taxon>
        <taxon>Tissierellaceae</taxon>
        <taxon>Tissierella</taxon>
    </lineage>
</organism>